<reference evidence="5" key="1">
    <citation type="submission" date="2009-08" db="EMBL/GenBank/DDBJ databases">
        <title>Annotation of Salpingoeca rosetta.</title>
        <authorList>
            <consortium name="The Broad Institute Genome Sequencing Platform"/>
            <person name="Russ C."/>
            <person name="Cuomo C."/>
            <person name="Burger G."/>
            <person name="Gray M.W."/>
            <person name="Holland P.W.H."/>
            <person name="King N."/>
            <person name="Lang F.B.F."/>
            <person name="Roger A.J."/>
            <person name="Ruiz-Trillo I."/>
            <person name="Young S.K."/>
            <person name="Zeng Q."/>
            <person name="Gargeya S."/>
            <person name="Alvarado L."/>
            <person name="Berlin A."/>
            <person name="Chapman S.B."/>
            <person name="Chen Z."/>
            <person name="Freedman E."/>
            <person name="Gellesch M."/>
            <person name="Goldberg J."/>
            <person name="Griggs A."/>
            <person name="Gujja S."/>
            <person name="Heilman E."/>
            <person name="Heiman D."/>
            <person name="Howarth C."/>
            <person name="Mehta T."/>
            <person name="Neiman D."/>
            <person name="Pearson M."/>
            <person name="Roberts A."/>
            <person name="Saif S."/>
            <person name="Shea T."/>
            <person name="Shenoy N."/>
            <person name="Sisk P."/>
            <person name="Stolte C."/>
            <person name="Sykes S."/>
            <person name="White J."/>
            <person name="Yandava C."/>
            <person name="Haas B."/>
            <person name="Nusbaum C."/>
            <person name="Birren B."/>
        </authorList>
    </citation>
    <scope>NUCLEOTIDE SEQUENCE [LARGE SCALE GENOMIC DNA]</scope>
    <source>
        <strain evidence="5">ATCC 50818</strain>
    </source>
</reference>
<sequence>MAENTSSSDKLAAFAQRFAAVQQQQQQQQEQQERQQQKEGNEEEETNADEGATGTHSAEQGANTTTVQQEQEQAGIGQQVPFEPVVEPVVEPAVEATVVTTAEAPEAPPLAPASSSKSDDPSNGPSTSDPAIASTGATDTLGQPPHSQQQGPSEAPTSSSPPQGQHAPAEPDATVAGTQPTPGVTEEARREAAYEGQQQQPQQQPPPPPPQQEQATQYQKQLQQPPLLGAQPPMRAPLPQRAPFAGAQGAAPFHQLHQAAHAQGTPAAGTIIIGVTSAAAAVATETRPATARCGRTTPQIAVAVPTAEAEGTTAEPPSPPHTAASTGTQWCTRSAPSAAGAVSAGREREIPPNSRIFVARLKRNQVTKADLEQVFSKYGRILEIRLNHTYGFVQFDNPRSARAAIDHEKGRRILGIPIDLNLATNKFPTYDTADGVRRAPSPPPSPPRPAPPAAMRPRARRHSPSPIRSDQPPPKVAKRSGAPDCVLVIHTTKPALKRTAVELRDDLMRRNVHTETTALRPSEHLSDVLRECRADGAVVAAVLFAPSPAGQTLDIHVLQGQREVRQRVPLSDSAAIISHICHERSATATVPLPRCLQDAWTATPPRARPATDSAVSATPVSALSYEQPPVVASPATRTNAHTQSLTSQIYKILGQSTPSPQSPAPPVPHSTAPSDPRLQSAPNSGGGGGGGYRPAPRPAAPGTAAAHQRTATTTQDASIDLNDPAVQNMLNALLREAS</sequence>
<organism evidence="6">
    <name type="scientific">Salpingoeca rosetta (strain ATCC 50818 / BSB-021)</name>
    <dbReference type="NCBI Taxonomy" id="946362"/>
    <lineage>
        <taxon>Eukaryota</taxon>
        <taxon>Choanoflagellata</taxon>
        <taxon>Craspedida</taxon>
        <taxon>Salpingoecidae</taxon>
        <taxon>Salpingoeca</taxon>
    </lineage>
</organism>
<dbReference type="PROSITE" id="PS50102">
    <property type="entry name" value="RRM"/>
    <property type="match status" value="1"/>
</dbReference>
<dbReference type="STRING" id="946362.F2UJE2"/>
<evidence type="ECO:0000313" key="5">
    <source>
        <dbReference type="EMBL" id="EGD77241.1"/>
    </source>
</evidence>
<feature type="region of interest" description="Disordered" evidence="3">
    <location>
        <begin position="431"/>
        <end position="483"/>
    </location>
</feature>
<proteinExistence type="predicted"/>
<feature type="region of interest" description="Disordered" evidence="3">
    <location>
        <begin position="97"/>
        <end position="221"/>
    </location>
</feature>
<evidence type="ECO:0000256" key="3">
    <source>
        <dbReference type="SAM" id="MobiDB-lite"/>
    </source>
</evidence>
<gene>
    <name evidence="5" type="ORF">PTSG_08333</name>
</gene>
<evidence type="ECO:0000313" key="6">
    <source>
        <dbReference type="Proteomes" id="UP000007799"/>
    </source>
</evidence>
<dbReference type="eggNOG" id="KOG0118">
    <property type="taxonomic scope" value="Eukaryota"/>
</dbReference>
<dbReference type="InterPro" id="IPR012677">
    <property type="entry name" value="Nucleotide-bd_a/b_plait_sf"/>
</dbReference>
<dbReference type="Proteomes" id="UP000007799">
    <property type="component" value="Unassembled WGS sequence"/>
</dbReference>
<feature type="compositionally biased region" description="Low complexity" evidence="3">
    <location>
        <begin position="334"/>
        <end position="344"/>
    </location>
</feature>
<feature type="compositionally biased region" description="Basic and acidic residues" evidence="3">
    <location>
        <begin position="31"/>
        <end position="40"/>
    </location>
</feature>
<accession>F2UJE2</accession>
<dbReference type="SMART" id="SM00360">
    <property type="entry name" value="RRM"/>
    <property type="match status" value="1"/>
</dbReference>
<evidence type="ECO:0000256" key="1">
    <source>
        <dbReference type="ARBA" id="ARBA00022884"/>
    </source>
</evidence>
<feature type="compositionally biased region" description="Low complexity" evidence="3">
    <location>
        <begin position="212"/>
        <end position="221"/>
    </location>
</feature>
<feature type="region of interest" description="Disordered" evidence="3">
    <location>
        <begin position="654"/>
        <end position="723"/>
    </location>
</feature>
<dbReference type="RefSeq" id="XP_004990585.1">
    <property type="nucleotide sequence ID" value="XM_004990528.1"/>
</dbReference>
<feature type="compositionally biased region" description="Polar residues" evidence="3">
    <location>
        <begin position="121"/>
        <end position="141"/>
    </location>
</feature>
<dbReference type="KEGG" id="sre:PTSG_08333"/>
<dbReference type="InParanoid" id="F2UJE2"/>
<dbReference type="CDD" id="cd12341">
    <property type="entry name" value="RRM_hnRNPC_like"/>
    <property type="match status" value="1"/>
</dbReference>
<feature type="compositionally biased region" description="Polar residues" evidence="3">
    <location>
        <begin position="323"/>
        <end position="332"/>
    </location>
</feature>
<keyword evidence="6" id="KW-1185">Reference proteome</keyword>
<feature type="region of interest" description="Disordered" evidence="3">
    <location>
        <begin position="1"/>
        <end position="82"/>
    </location>
</feature>
<dbReference type="InterPro" id="IPR000504">
    <property type="entry name" value="RRM_dom"/>
</dbReference>
<evidence type="ECO:0000256" key="2">
    <source>
        <dbReference type="PROSITE-ProRule" id="PRU00176"/>
    </source>
</evidence>
<dbReference type="GO" id="GO:1990904">
    <property type="term" value="C:ribonucleoprotein complex"/>
    <property type="evidence" value="ECO:0007669"/>
    <property type="project" value="UniProtKB-KW"/>
</dbReference>
<dbReference type="Gene3D" id="3.30.70.330">
    <property type="match status" value="1"/>
</dbReference>
<dbReference type="GO" id="GO:0005634">
    <property type="term" value="C:nucleus"/>
    <property type="evidence" value="ECO:0007669"/>
    <property type="project" value="TreeGrafter"/>
</dbReference>
<feature type="domain" description="RRM" evidence="4">
    <location>
        <begin position="354"/>
        <end position="425"/>
    </location>
</feature>
<feature type="compositionally biased region" description="Low complexity" evidence="3">
    <location>
        <begin position="68"/>
        <end position="82"/>
    </location>
</feature>
<dbReference type="PANTHER" id="PTHR13968:SF26">
    <property type="entry name" value="RRM DOMAIN-CONTAINING PROTEIN"/>
    <property type="match status" value="1"/>
</dbReference>
<dbReference type="GO" id="GO:0003723">
    <property type="term" value="F:RNA binding"/>
    <property type="evidence" value="ECO:0007669"/>
    <property type="project" value="UniProtKB-UniRule"/>
</dbReference>
<feature type="region of interest" description="Disordered" evidence="3">
    <location>
        <begin position="308"/>
        <end position="347"/>
    </location>
</feature>
<keyword evidence="5" id="KW-0687">Ribonucleoprotein</keyword>
<feature type="compositionally biased region" description="Low complexity" evidence="3">
    <location>
        <begin position="700"/>
        <end position="717"/>
    </location>
</feature>
<dbReference type="PANTHER" id="PTHR13968">
    <property type="entry name" value="HETEROGENEOUS NUCLEAR RIBONUCLEOPROTEIN"/>
    <property type="match status" value="1"/>
</dbReference>
<dbReference type="GeneID" id="16071144"/>
<dbReference type="EMBL" id="GL832977">
    <property type="protein sequence ID" value="EGD77241.1"/>
    <property type="molecule type" value="Genomic_DNA"/>
</dbReference>
<dbReference type="InterPro" id="IPR051186">
    <property type="entry name" value="RRM_HNRPC/RALY_subfam"/>
</dbReference>
<feature type="compositionally biased region" description="Polar residues" evidence="3">
    <location>
        <begin position="54"/>
        <end position="67"/>
    </location>
</feature>
<dbReference type="OrthoDB" id="6730379at2759"/>
<dbReference type="InterPro" id="IPR035979">
    <property type="entry name" value="RBD_domain_sf"/>
</dbReference>
<keyword evidence="1 2" id="KW-0694">RNA-binding</keyword>
<dbReference type="OMA" id="SHICHER"/>
<name>F2UJE2_SALR5</name>
<protein>
    <submittedName>
        <fullName evidence="5">Heterogeneous nuclear ribonucleoproteins C</fullName>
    </submittedName>
</protein>
<dbReference type="Pfam" id="PF00076">
    <property type="entry name" value="RRM_1"/>
    <property type="match status" value="1"/>
</dbReference>
<feature type="compositionally biased region" description="Low complexity" evidence="3">
    <location>
        <begin position="142"/>
        <end position="153"/>
    </location>
</feature>
<feature type="compositionally biased region" description="Pro residues" evidence="3">
    <location>
        <begin position="440"/>
        <end position="454"/>
    </location>
</feature>
<dbReference type="AlphaFoldDB" id="F2UJE2"/>
<evidence type="ECO:0000259" key="4">
    <source>
        <dbReference type="PROSITE" id="PS50102"/>
    </source>
</evidence>
<dbReference type="SUPFAM" id="SSF54928">
    <property type="entry name" value="RNA-binding domain, RBD"/>
    <property type="match status" value="1"/>
</dbReference>